<evidence type="ECO:0000313" key="2">
    <source>
        <dbReference type="Proteomes" id="UP000826234"/>
    </source>
</evidence>
<dbReference type="Proteomes" id="UP000826234">
    <property type="component" value="Unassembled WGS sequence"/>
</dbReference>
<organism evidence="1 2">
    <name type="scientific">Phrynosoma platyrhinos</name>
    <name type="common">Desert horned lizard</name>
    <dbReference type="NCBI Taxonomy" id="52577"/>
    <lineage>
        <taxon>Eukaryota</taxon>
        <taxon>Metazoa</taxon>
        <taxon>Chordata</taxon>
        <taxon>Craniata</taxon>
        <taxon>Vertebrata</taxon>
        <taxon>Euteleostomi</taxon>
        <taxon>Lepidosauria</taxon>
        <taxon>Squamata</taxon>
        <taxon>Bifurcata</taxon>
        <taxon>Unidentata</taxon>
        <taxon>Episquamata</taxon>
        <taxon>Toxicofera</taxon>
        <taxon>Iguania</taxon>
        <taxon>Phrynosomatidae</taxon>
        <taxon>Phrynosomatinae</taxon>
        <taxon>Phrynosoma</taxon>
    </lineage>
</organism>
<evidence type="ECO:0008006" key="3">
    <source>
        <dbReference type="Google" id="ProtNLM"/>
    </source>
</evidence>
<reference evidence="1 2" key="1">
    <citation type="journal article" date="2022" name="Gigascience">
        <title>A chromosome-level genome assembly and annotation of the desert horned lizard, Phrynosoma platyrhinos, provides insight into chromosomal rearrangements among reptiles.</title>
        <authorList>
            <person name="Koochekian N."/>
            <person name="Ascanio A."/>
            <person name="Farleigh K."/>
            <person name="Card D.C."/>
            <person name="Schield D.R."/>
            <person name="Castoe T.A."/>
            <person name="Jezkova T."/>
        </authorList>
    </citation>
    <scope>NUCLEOTIDE SEQUENCE [LARGE SCALE GENOMIC DNA]</scope>
    <source>
        <strain evidence="1">NK-2021</strain>
    </source>
</reference>
<dbReference type="Gene3D" id="2.60.120.1000">
    <property type="match status" value="1"/>
</dbReference>
<comment type="caution">
    <text evidence="1">The sequence shown here is derived from an EMBL/GenBank/DDBJ whole genome shotgun (WGS) entry which is preliminary data.</text>
</comment>
<proteinExistence type="predicted"/>
<accession>A0ABQ7TEP4</accession>
<name>A0ABQ7TEP4_PHRPL</name>
<dbReference type="EMBL" id="JAIPUX010000439">
    <property type="protein sequence ID" value="KAH0628197.1"/>
    <property type="molecule type" value="Genomic_DNA"/>
</dbReference>
<evidence type="ECO:0000313" key="1">
    <source>
        <dbReference type="EMBL" id="KAH0628197.1"/>
    </source>
</evidence>
<protein>
    <recommendedName>
        <fullName evidence="3">Contactin-associated protein-like 2</fullName>
    </recommendedName>
</protein>
<gene>
    <name evidence="1" type="ORF">JD844_009052</name>
</gene>
<keyword evidence="2" id="KW-1185">Reference proteome</keyword>
<sequence>MLEQLQATINHAEHCEQELAYYCKKSRLSNKQDGIPFSWWIGKINETQTYWGGSKPDAQKCACGIQGTCIDSQHDCNCDADRNEWTNDTGLLTYKEHLPVTKMFITDTERPNSEAAYKLGPLLCYGDRKYLCLLH</sequence>